<keyword evidence="1" id="KW-0732">Signal</keyword>
<dbReference type="GO" id="GO:0015888">
    <property type="term" value="P:thiamine transport"/>
    <property type="evidence" value="ECO:0007669"/>
    <property type="project" value="TreeGrafter"/>
</dbReference>
<proteinExistence type="predicted"/>
<keyword evidence="2" id="KW-0574">Periplasm</keyword>
<accession>A0A2V3TZI0</accession>
<dbReference type="PROSITE" id="PS51318">
    <property type="entry name" value="TAT"/>
    <property type="match status" value="1"/>
</dbReference>
<dbReference type="AlphaFoldDB" id="A0A2V3TZI0"/>
<dbReference type="Proteomes" id="UP000248021">
    <property type="component" value="Unassembled WGS sequence"/>
</dbReference>
<dbReference type="PRINTS" id="PR00909">
    <property type="entry name" value="SPERMDNBNDNG"/>
</dbReference>
<evidence type="ECO:0000313" key="4">
    <source>
        <dbReference type="Proteomes" id="UP000248021"/>
    </source>
</evidence>
<dbReference type="GO" id="GO:0030288">
    <property type="term" value="C:outer membrane-bounded periplasmic space"/>
    <property type="evidence" value="ECO:0007669"/>
    <property type="project" value="TreeGrafter"/>
</dbReference>
<dbReference type="GO" id="GO:0030976">
    <property type="term" value="F:thiamine pyrophosphate binding"/>
    <property type="evidence" value="ECO:0007669"/>
    <property type="project" value="TreeGrafter"/>
</dbReference>
<dbReference type="InterPro" id="IPR001188">
    <property type="entry name" value="Sperm_putr-bd"/>
</dbReference>
<gene>
    <name evidence="3" type="ORF">C7450_110251</name>
</gene>
<dbReference type="InterPro" id="IPR006311">
    <property type="entry name" value="TAT_signal"/>
</dbReference>
<dbReference type="GO" id="GO:0019808">
    <property type="term" value="F:polyamine binding"/>
    <property type="evidence" value="ECO:0007669"/>
    <property type="project" value="InterPro"/>
</dbReference>
<organism evidence="3 4">
    <name type="scientific">Chelatococcus asaccharovorans</name>
    <dbReference type="NCBI Taxonomy" id="28210"/>
    <lineage>
        <taxon>Bacteria</taxon>
        <taxon>Pseudomonadati</taxon>
        <taxon>Pseudomonadota</taxon>
        <taxon>Alphaproteobacteria</taxon>
        <taxon>Hyphomicrobiales</taxon>
        <taxon>Chelatococcaceae</taxon>
        <taxon>Chelatococcus</taxon>
    </lineage>
</organism>
<evidence type="ECO:0000256" key="1">
    <source>
        <dbReference type="ARBA" id="ARBA00022729"/>
    </source>
</evidence>
<dbReference type="SUPFAM" id="SSF53850">
    <property type="entry name" value="Periplasmic binding protein-like II"/>
    <property type="match status" value="1"/>
</dbReference>
<dbReference type="GO" id="GO:0030975">
    <property type="term" value="F:thiamine binding"/>
    <property type="evidence" value="ECO:0007669"/>
    <property type="project" value="TreeGrafter"/>
</dbReference>
<dbReference type="GO" id="GO:0015846">
    <property type="term" value="P:polyamine transport"/>
    <property type="evidence" value="ECO:0007669"/>
    <property type="project" value="InterPro"/>
</dbReference>
<dbReference type="Pfam" id="PF13416">
    <property type="entry name" value="SBP_bac_8"/>
    <property type="match status" value="1"/>
</dbReference>
<keyword evidence="4" id="KW-1185">Reference proteome</keyword>
<dbReference type="PANTHER" id="PTHR30006">
    <property type="entry name" value="THIAMINE-BINDING PERIPLASMIC PROTEIN-RELATED"/>
    <property type="match status" value="1"/>
</dbReference>
<protein>
    <submittedName>
        <fullName evidence="3">Putative spermidine/putrescine transport system substrate-binding protein</fullName>
    </submittedName>
</protein>
<dbReference type="Gene3D" id="3.40.190.10">
    <property type="entry name" value="Periplasmic binding protein-like II"/>
    <property type="match status" value="2"/>
</dbReference>
<reference evidence="3 4" key="1">
    <citation type="submission" date="2018-05" db="EMBL/GenBank/DDBJ databases">
        <title>Genomic Encyclopedia of Type Strains, Phase IV (KMG-IV): sequencing the most valuable type-strain genomes for metagenomic binning, comparative biology and taxonomic classification.</title>
        <authorList>
            <person name="Goeker M."/>
        </authorList>
    </citation>
    <scope>NUCLEOTIDE SEQUENCE [LARGE SCALE GENOMIC DNA]</scope>
    <source>
        <strain evidence="3 4">DSM 6462</strain>
    </source>
</reference>
<dbReference type="EMBL" id="QJJK01000010">
    <property type="protein sequence ID" value="PXW55312.1"/>
    <property type="molecule type" value="Genomic_DNA"/>
</dbReference>
<evidence type="ECO:0000313" key="3">
    <source>
        <dbReference type="EMBL" id="PXW55312.1"/>
    </source>
</evidence>
<dbReference type="OrthoDB" id="7811527at2"/>
<evidence type="ECO:0000256" key="2">
    <source>
        <dbReference type="ARBA" id="ARBA00022764"/>
    </source>
</evidence>
<sequence>MTKITTGRPTAMSRRRLVQTGSGLFALGLAAPWVGRAHAAVENELIFAGTGGITQKLIEQEIFPAFAANHGGLRLTYVSSPTSENVAKLRTQRGTPSIDVIWLAGAQTYQVADEGLVAELDIGRMPNAQNIPAERRTETRSLPLGNTTAGLLYNERIFKEKGLQPPTSWFDMWDPKYRAHTGMLNIGSTSTVATLPLLAKALGSDPYDFDAAFAKLGKLRANVYDFFTASGPMDTMVQSGDLWMWSHIAARAMQYQNSGFPARFVTPKEGAVGYSASLGIVKNAPHINAAYAWLDYLYTPGVQQKLAEVIGYTPVVPGIEIPEALREFHPAPDKLFVPDMRRMQTLLPDLVQRWNREVEG</sequence>
<name>A0A2V3TZI0_9HYPH</name>
<comment type="caution">
    <text evidence="3">The sequence shown here is derived from an EMBL/GenBank/DDBJ whole genome shotgun (WGS) entry which is preliminary data.</text>
</comment>
<dbReference type="InterPro" id="IPR006059">
    <property type="entry name" value="SBP"/>
</dbReference>
<dbReference type="RefSeq" id="WP_110376899.1">
    <property type="nucleotide sequence ID" value="NZ_JAHBRY010000003.1"/>
</dbReference>
<dbReference type="PANTHER" id="PTHR30006:SF2">
    <property type="entry name" value="ABC TRANSPORTER SUBSTRATE-BINDING PROTEIN"/>
    <property type="match status" value="1"/>
</dbReference>